<feature type="compositionally biased region" description="Low complexity" evidence="1">
    <location>
        <begin position="160"/>
        <end position="172"/>
    </location>
</feature>
<dbReference type="EMBL" id="MU003793">
    <property type="protein sequence ID" value="KAF2721123.1"/>
    <property type="molecule type" value="Genomic_DNA"/>
</dbReference>
<name>A0A9P4UPT3_9PEZI</name>
<protein>
    <submittedName>
        <fullName evidence="2">Uncharacterized protein</fullName>
    </submittedName>
</protein>
<proteinExistence type="predicted"/>
<gene>
    <name evidence="2" type="ORF">K431DRAFT_76764</name>
</gene>
<evidence type="ECO:0000256" key="1">
    <source>
        <dbReference type="SAM" id="MobiDB-lite"/>
    </source>
</evidence>
<comment type="caution">
    <text evidence="2">The sequence shown here is derived from an EMBL/GenBank/DDBJ whole genome shotgun (WGS) entry which is preliminary data.</text>
</comment>
<keyword evidence="3" id="KW-1185">Reference proteome</keyword>
<reference evidence="2" key="1">
    <citation type="journal article" date="2020" name="Stud. Mycol.">
        <title>101 Dothideomycetes genomes: a test case for predicting lifestyles and emergence of pathogens.</title>
        <authorList>
            <person name="Haridas S."/>
            <person name="Albert R."/>
            <person name="Binder M."/>
            <person name="Bloem J."/>
            <person name="Labutti K."/>
            <person name="Salamov A."/>
            <person name="Andreopoulos B."/>
            <person name="Baker S."/>
            <person name="Barry K."/>
            <person name="Bills G."/>
            <person name="Bluhm B."/>
            <person name="Cannon C."/>
            <person name="Castanera R."/>
            <person name="Culley D."/>
            <person name="Daum C."/>
            <person name="Ezra D."/>
            <person name="Gonzalez J."/>
            <person name="Henrissat B."/>
            <person name="Kuo A."/>
            <person name="Liang C."/>
            <person name="Lipzen A."/>
            <person name="Lutzoni F."/>
            <person name="Magnuson J."/>
            <person name="Mondo S."/>
            <person name="Nolan M."/>
            <person name="Ohm R."/>
            <person name="Pangilinan J."/>
            <person name="Park H.-J."/>
            <person name="Ramirez L."/>
            <person name="Alfaro M."/>
            <person name="Sun H."/>
            <person name="Tritt A."/>
            <person name="Yoshinaga Y."/>
            <person name="Zwiers L.-H."/>
            <person name="Turgeon B."/>
            <person name="Goodwin S."/>
            <person name="Spatafora J."/>
            <person name="Crous P."/>
            <person name="Grigoriev I."/>
        </authorList>
    </citation>
    <scope>NUCLEOTIDE SEQUENCE</scope>
    <source>
        <strain evidence="2">CBS 116435</strain>
    </source>
</reference>
<organism evidence="2 3">
    <name type="scientific">Polychaeton citri CBS 116435</name>
    <dbReference type="NCBI Taxonomy" id="1314669"/>
    <lineage>
        <taxon>Eukaryota</taxon>
        <taxon>Fungi</taxon>
        <taxon>Dikarya</taxon>
        <taxon>Ascomycota</taxon>
        <taxon>Pezizomycotina</taxon>
        <taxon>Dothideomycetes</taxon>
        <taxon>Dothideomycetidae</taxon>
        <taxon>Capnodiales</taxon>
        <taxon>Capnodiaceae</taxon>
        <taxon>Polychaeton</taxon>
    </lineage>
</organism>
<feature type="compositionally biased region" description="Low complexity" evidence="1">
    <location>
        <begin position="90"/>
        <end position="100"/>
    </location>
</feature>
<accession>A0A9P4UPT3</accession>
<feature type="region of interest" description="Disordered" evidence="1">
    <location>
        <begin position="66"/>
        <end position="103"/>
    </location>
</feature>
<evidence type="ECO:0000313" key="3">
    <source>
        <dbReference type="Proteomes" id="UP000799441"/>
    </source>
</evidence>
<feature type="region of interest" description="Disordered" evidence="1">
    <location>
        <begin position="153"/>
        <end position="172"/>
    </location>
</feature>
<dbReference type="Proteomes" id="UP000799441">
    <property type="component" value="Unassembled WGS sequence"/>
</dbReference>
<feature type="compositionally biased region" description="Low complexity" evidence="1">
    <location>
        <begin position="66"/>
        <end position="78"/>
    </location>
</feature>
<evidence type="ECO:0000313" key="2">
    <source>
        <dbReference type="EMBL" id="KAF2721123.1"/>
    </source>
</evidence>
<dbReference type="AlphaFoldDB" id="A0A9P4UPT3"/>
<sequence length="172" mass="18757">MESSCCRSGWLPYDRRFHQISSPYPSCCLTLPVDLSQGMKAQHCCLAQGIRHTTISGTFSTPLSMSSTFSSGSTMPKSGDTTRKTPSTVSSSSASSSSSSHPYLDQQDIRAIEDWSAHVPAKLSTMPPGPNRRYDPTIQEYLRLKYALFQSVTASDQNRSRASNASSSFPST</sequence>